<evidence type="ECO:0000256" key="1">
    <source>
        <dbReference type="ARBA" id="ARBA00004123"/>
    </source>
</evidence>
<organism evidence="3 4">
    <name type="scientific">Fusarium oligoseptatum</name>
    <dbReference type="NCBI Taxonomy" id="2604345"/>
    <lineage>
        <taxon>Eukaryota</taxon>
        <taxon>Fungi</taxon>
        <taxon>Dikarya</taxon>
        <taxon>Ascomycota</taxon>
        <taxon>Pezizomycotina</taxon>
        <taxon>Sordariomycetes</taxon>
        <taxon>Hypocreomycetidae</taxon>
        <taxon>Hypocreales</taxon>
        <taxon>Nectriaceae</taxon>
        <taxon>Fusarium</taxon>
        <taxon>Fusarium solani species complex</taxon>
    </lineage>
</organism>
<dbReference type="PANTHER" id="PTHR37534:SF46">
    <property type="entry name" value="ZN(II)2CYS6 TRANSCRIPTION FACTOR (EUROFUNG)"/>
    <property type="match status" value="1"/>
</dbReference>
<accession>A0A428SUL9</accession>
<reference evidence="3 4" key="1">
    <citation type="submission" date="2017-06" db="EMBL/GenBank/DDBJ databases">
        <title>Comparative genomic analysis of Ambrosia Fusariam Clade fungi.</title>
        <authorList>
            <person name="Stajich J.E."/>
            <person name="Carrillo J."/>
            <person name="Kijimoto T."/>
            <person name="Eskalen A."/>
            <person name="O'Donnell K."/>
            <person name="Kasson M."/>
        </authorList>
    </citation>
    <scope>NUCLEOTIDE SEQUENCE [LARGE SCALE GENOMIC DNA]</scope>
    <source>
        <strain evidence="3 4">NRRL62579</strain>
    </source>
</reference>
<dbReference type="InterPro" id="IPR021858">
    <property type="entry name" value="Fun_TF"/>
</dbReference>
<evidence type="ECO:0000256" key="2">
    <source>
        <dbReference type="ARBA" id="ARBA00023242"/>
    </source>
</evidence>
<dbReference type="Pfam" id="PF11951">
    <property type="entry name" value="Fungal_trans_2"/>
    <property type="match status" value="1"/>
</dbReference>
<protein>
    <submittedName>
        <fullName evidence="3">Uncharacterized protein</fullName>
    </submittedName>
</protein>
<keyword evidence="4" id="KW-1185">Reference proteome</keyword>
<dbReference type="PANTHER" id="PTHR37534">
    <property type="entry name" value="TRANSCRIPTIONAL ACTIVATOR PROTEIN UGA3"/>
    <property type="match status" value="1"/>
</dbReference>
<proteinExistence type="predicted"/>
<sequence length="406" mass="45619">MFSIAQDDPMVMHLIIAVAGREIEFRRHTVTGRSDQTGPEIPLRHYCKGLRLVSEALERQEGGIGDLEALCTALYLMLLYEQKFGDAHGLGLSNHLTGAAWVIKRYCKEIVSSIFGPPRIGLPPQAPALARRCQGPQDHSLFIVRLLTWIAHQDAAASTFKVGGQFNGALCQAIGEQNSATWENFERLNHFSLPLYRTMWADSYPQAELVDDIENQHVYSLLSACGHLRYMISDLSRLHGAARERQEVAVEEAIAQVGHLYNDLLQVAGGLSMATDNSHRLVANIRGIVAYYYAIMLEFHRVSSSHLDGFRVQEVVQCIMDLAAQDYEHGGDESIVRIAWPLFVTALVTDKARHQNWVLSHLGRIRRFGKNYDRAYEFLGNIIKGQQGPPGKLSELNEPWEEIFVI</sequence>
<keyword evidence="2" id="KW-0539">Nucleus</keyword>
<dbReference type="STRING" id="1325735.A0A428SUL9"/>
<name>A0A428SUL9_9HYPO</name>
<dbReference type="GO" id="GO:0005634">
    <property type="term" value="C:nucleus"/>
    <property type="evidence" value="ECO:0007669"/>
    <property type="project" value="UniProtKB-SubCell"/>
</dbReference>
<gene>
    <name evidence="3" type="ORF">CEP52_013220</name>
</gene>
<evidence type="ECO:0000313" key="3">
    <source>
        <dbReference type="EMBL" id="RSL93473.1"/>
    </source>
</evidence>
<dbReference type="AlphaFoldDB" id="A0A428SUL9"/>
<comment type="caution">
    <text evidence="3">The sequence shown here is derived from an EMBL/GenBank/DDBJ whole genome shotgun (WGS) entry which is preliminary data.</text>
</comment>
<dbReference type="Proteomes" id="UP000287144">
    <property type="component" value="Unassembled WGS sequence"/>
</dbReference>
<dbReference type="EMBL" id="NKCK01000184">
    <property type="protein sequence ID" value="RSL93473.1"/>
    <property type="molecule type" value="Genomic_DNA"/>
</dbReference>
<comment type="subcellular location">
    <subcellularLocation>
        <location evidence="1">Nucleus</location>
    </subcellularLocation>
</comment>
<evidence type="ECO:0000313" key="4">
    <source>
        <dbReference type="Proteomes" id="UP000287144"/>
    </source>
</evidence>